<reference evidence="2 3" key="1">
    <citation type="journal article" date="2019" name="Sci. Rep.">
        <title>Comparative genomics of chytrid fungi reveal insights into the obligate biotrophic and pathogenic lifestyle of Synchytrium endobioticum.</title>
        <authorList>
            <person name="van de Vossenberg B.T.L.H."/>
            <person name="Warris S."/>
            <person name="Nguyen H.D.T."/>
            <person name="van Gent-Pelzer M.P.E."/>
            <person name="Joly D.L."/>
            <person name="van de Geest H.C."/>
            <person name="Bonants P.J.M."/>
            <person name="Smith D.S."/>
            <person name="Levesque C.A."/>
            <person name="van der Lee T.A.J."/>
        </authorList>
    </citation>
    <scope>NUCLEOTIDE SEQUENCE [LARGE SCALE GENOMIC DNA]</scope>
    <source>
        <strain evidence="2 3">MB42</strain>
    </source>
</reference>
<dbReference type="VEuPathDB" id="FungiDB:SeMB42_g03263"/>
<name>A0A507D807_9FUNG</name>
<feature type="signal peptide" evidence="1">
    <location>
        <begin position="1"/>
        <end position="22"/>
    </location>
</feature>
<dbReference type="EMBL" id="QEAN01000113">
    <property type="protein sequence ID" value="TPX47596.1"/>
    <property type="molecule type" value="Genomic_DNA"/>
</dbReference>
<dbReference type="Proteomes" id="UP000317494">
    <property type="component" value="Unassembled WGS sequence"/>
</dbReference>
<comment type="caution">
    <text evidence="2">The sequence shown here is derived from an EMBL/GenBank/DDBJ whole genome shotgun (WGS) entry which is preliminary data.</text>
</comment>
<dbReference type="AlphaFoldDB" id="A0A507D807"/>
<keyword evidence="1" id="KW-0732">Signal</keyword>
<evidence type="ECO:0008006" key="4">
    <source>
        <dbReference type="Google" id="ProtNLM"/>
    </source>
</evidence>
<keyword evidence="3" id="KW-1185">Reference proteome</keyword>
<proteinExistence type="predicted"/>
<evidence type="ECO:0000313" key="2">
    <source>
        <dbReference type="EMBL" id="TPX47596.1"/>
    </source>
</evidence>
<evidence type="ECO:0000313" key="3">
    <source>
        <dbReference type="Proteomes" id="UP000317494"/>
    </source>
</evidence>
<sequence>MCCGSVFFLLVHLWHLTYITLAPLPVPISLDAPFASRCTLRTRFIQPRQLYCDTPRIAISLLVSSRA</sequence>
<organism evidence="2 3">
    <name type="scientific">Synchytrium endobioticum</name>
    <dbReference type="NCBI Taxonomy" id="286115"/>
    <lineage>
        <taxon>Eukaryota</taxon>
        <taxon>Fungi</taxon>
        <taxon>Fungi incertae sedis</taxon>
        <taxon>Chytridiomycota</taxon>
        <taxon>Chytridiomycota incertae sedis</taxon>
        <taxon>Chytridiomycetes</taxon>
        <taxon>Synchytriales</taxon>
        <taxon>Synchytriaceae</taxon>
        <taxon>Synchytrium</taxon>
    </lineage>
</organism>
<feature type="chain" id="PRO_5021424731" description="Secreted protein" evidence="1">
    <location>
        <begin position="23"/>
        <end position="67"/>
    </location>
</feature>
<gene>
    <name evidence="2" type="ORF">SeMB42_g03263</name>
</gene>
<accession>A0A507D807</accession>
<evidence type="ECO:0000256" key="1">
    <source>
        <dbReference type="SAM" id="SignalP"/>
    </source>
</evidence>
<protein>
    <recommendedName>
        <fullName evidence="4">Secreted protein</fullName>
    </recommendedName>
</protein>